<organism evidence="1 2">
    <name type="scientific">Pseudaquabacterium pictum</name>
    <dbReference type="NCBI Taxonomy" id="2315236"/>
    <lineage>
        <taxon>Bacteria</taxon>
        <taxon>Pseudomonadati</taxon>
        <taxon>Pseudomonadota</taxon>
        <taxon>Betaproteobacteria</taxon>
        <taxon>Burkholderiales</taxon>
        <taxon>Sphaerotilaceae</taxon>
        <taxon>Pseudaquabacterium</taxon>
    </lineage>
</organism>
<comment type="caution">
    <text evidence="1">The sequence shown here is derived from an EMBL/GenBank/DDBJ whole genome shotgun (WGS) entry which is preliminary data.</text>
</comment>
<reference evidence="2" key="1">
    <citation type="submission" date="2019-03" db="EMBL/GenBank/DDBJ databases">
        <title>Aquabacterium pictum sp.nov., the first bacteriochlorophyll a-containing freshwater bacterium in the genus Aquabacterium of the class Betaproteobacteria.</title>
        <authorList>
            <person name="Hirose S."/>
            <person name="Tank M."/>
            <person name="Hara E."/>
            <person name="Tamaki H."/>
            <person name="Takaichi S."/>
            <person name="Haruta S."/>
            <person name="Hanada S."/>
        </authorList>
    </citation>
    <scope>NUCLEOTIDE SEQUENCE [LARGE SCALE GENOMIC DNA]</scope>
    <source>
        <strain evidence="2">W35</strain>
    </source>
</reference>
<name>A0A480AVH1_9BURK</name>
<gene>
    <name evidence="1" type="ORF">AQPW35_39910</name>
</gene>
<dbReference type="Proteomes" id="UP000301751">
    <property type="component" value="Unassembled WGS sequence"/>
</dbReference>
<evidence type="ECO:0000313" key="1">
    <source>
        <dbReference type="EMBL" id="GCL64910.1"/>
    </source>
</evidence>
<proteinExistence type="predicted"/>
<sequence>MTREVSAMGMLLEIKVGCRAAAGIGGVGSTSRHRQSPCPPQADTAGLCVEDDAINVLPMQALFERRPDLHWLVASRHGALCARHSGSRRLVS</sequence>
<evidence type="ECO:0000313" key="2">
    <source>
        <dbReference type="Proteomes" id="UP000301751"/>
    </source>
</evidence>
<keyword evidence="2" id="KW-1185">Reference proteome</keyword>
<dbReference type="AlphaFoldDB" id="A0A480AVH1"/>
<dbReference type="EMBL" id="BJCL01000012">
    <property type="protein sequence ID" value="GCL64910.1"/>
    <property type="molecule type" value="Genomic_DNA"/>
</dbReference>
<protein>
    <submittedName>
        <fullName evidence="1">Uncharacterized protein</fullName>
    </submittedName>
</protein>
<accession>A0A480AVH1</accession>